<dbReference type="Ensembl" id="ENSMMDT00005023730.1">
    <property type="protein sequence ID" value="ENSMMDP00005023226.1"/>
    <property type="gene ID" value="ENSMMDG00005011207.1"/>
</dbReference>
<protein>
    <submittedName>
        <fullName evidence="1">Uncharacterized protein</fullName>
    </submittedName>
</protein>
<dbReference type="InParanoid" id="A0A667YPY8"/>
<reference evidence="1" key="3">
    <citation type="submission" date="2025-09" db="UniProtKB">
        <authorList>
            <consortium name="Ensembl"/>
        </authorList>
    </citation>
    <scope>IDENTIFICATION</scope>
</reference>
<reference evidence="1" key="1">
    <citation type="submission" date="2019-06" db="EMBL/GenBank/DDBJ databases">
        <authorList>
            <consortium name="Wellcome Sanger Institute Data Sharing"/>
        </authorList>
    </citation>
    <scope>NUCLEOTIDE SEQUENCE [LARGE SCALE GENOMIC DNA]</scope>
</reference>
<evidence type="ECO:0000313" key="1">
    <source>
        <dbReference type="Ensembl" id="ENSMMDP00005023226.1"/>
    </source>
</evidence>
<accession>A0A667YPY8</accession>
<evidence type="ECO:0000313" key="2">
    <source>
        <dbReference type="Proteomes" id="UP000472263"/>
    </source>
</evidence>
<dbReference type="Proteomes" id="UP000472263">
    <property type="component" value="Chromosome 24"/>
</dbReference>
<organism evidence="1 2">
    <name type="scientific">Myripristis murdjan</name>
    <name type="common">pinecone soldierfish</name>
    <dbReference type="NCBI Taxonomy" id="586833"/>
    <lineage>
        <taxon>Eukaryota</taxon>
        <taxon>Metazoa</taxon>
        <taxon>Chordata</taxon>
        <taxon>Craniata</taxon>
        <taxon>Vertebrata</taxon>
        <taxon>Euteleostomi</taxon>
        <taxon>Actinopterygii</taxon>
        <taxon>Neopterygii</taxon>
        <taxon>Teleostei</taxon>
        <taxon>Neoteleostei</taxon>
        <taxon>Acanthomorphata</taxon>
        <taxon>Holocentriformes</taxon>
        <taxon>Holocentridae</taxon>
        <taxon>Myripristis</taxon>
    </lineage>
</organism>
<dbReference type="AlphaFoldDB" id="A0A667YPY8"/>
<reference evidence="1" key="2">
    <citation type="submission" date="2025-08" db="UniProtKB">
        <authorList>
            <consortium name="Ensembl"/>
        </authorList>
    </citation>
    <scope>IDENTIFICATION</scope>
</reference>
<proteinExistence type="predicted"/>
<keyword evidence="2" id="KW-1185">Reference proteome</keyword>
<name>A0A667YPY8_9TELE</name>
<sequence>TSPIRQLVEGKVDVEESADVFLQRLFERSDGLAALKKSTLNYLRYNRSQLPMFALPGQSDPACSQKH</sequence>